<sequence>MEAEKYMLPCVSRKFLGFDCPGCGIQRSLALLLEGEFYAAFKMYPAIYPLILLVIFLFAGTLWKKRNFSNITAALAIISVIFIAVNYILKFLSFN</sequence>
<keyword evidence="1" id="KW-1133">Transmembrane helix</keyword>
<accession>A0A1K1PPB5</accession>
<dbReference type="InterPro" id="IPR021215">
    <property type="entry name" value="DUF2752"/>
</dbReference>
<evidence type="ECO:0000313" key="3">
    <source>
        <dbReference type="Proteomes" id="UP000182248"/>
    </source>
</evidence>
<dbReference type="STRING" id="1150368.SAMN02927921_01888"/>
<evidence type="ECO:0000313" key="2">
    <source>
        <dbReference type="EMBL" id="SFW49277.1"/>
    </source>
</evidence>
<protein>
    <recommendedName>
        <fullName evidence="4">DUF2752 domain-containing protein</fullName>
    </recommendedName>
</protein>
<organism evidence="2 3">
    <name type="scientific">Sinomicrobium oceani</name>
    <dbReference type="NCBI Taxonomy" id="1150368"/>
    <lineage>
        <taxon>Bacteria</taxon>
        <taxon>Pseudomonadati</taxon>
        <taxon>Bacteroidota</taxon>
        <taxon>Flavobacteriia</taxon>
        <taxon>Flavobacteriales</taxon>
        <taxon>Flavobacteriaceae</taxon>
        <taxon>Sinomicrobium</taxon>
    </lineage>
</organism>
<dbReference type="Proteomes" id="UP000182248">
    <property type="component" value="Unassembled WGS sequence"/>
</dbReference>
<gene>
    <name evidence="2" type="ORF">SAMN02927921_01888</name>
</gene>
<keyword evidence="3" id="KW-1185">Reference proteome</keyword>
<dbReference type="AlphaFoldDB" id="A0A1K1PPB5"/>
<feature type="transmembrane region" description="Helical" evidence="1">
    <location>
        <begin position="46"/>
        <end position="63"/>
    </location>
</feature>
<proteinExistence type="predicted"/>
<evidence type="ECO:0000256" key="1">
    <source>
        <dbReference type="SAM" id="Phobius"/>
    </source>
</evidence>
<keyword evidence="1" id="KW-0472">Membrane</keyword>
<name>A0A1K1PPB5_9FLAO</name>
<dbReference type="RefSeq" id="WP_317039585.1">
    <property type="nucleotide sequence ID" value="NZ_FPJE01000009.1"/>
</dbReference>
<evidence type="ECO:0008006" key="4">
    <source>
        <dbReference type="Google" id="ProtNLM"/>
    </source>
</evidence>
<keyword evidence="1" id="KW-0812">Transmembrane</keyword>
<feature type="transmembrane region" description="Helical" evidence="1">
    <location>
        <begin position="70"/>
        <end position="89"/>
    </location>
</feature>
<reference evidence="2 3" key="1">
    <citation type="submission" date="2016-11" db="EMBL/GenBank/DDBJ databases">
        <authorList>
            <person name="Jaros S."/>
            <person name="Januszkiewicz K."/>
            <person name="Wedrychowicz H."/>
        </authorList>
    </citation>
    <scope>NUCLEOTIDE SEQUENCE [LARGE SCALE GENOMIC DNA]</scope>
    <source>
        <strain evidence="2 3">CGMCC 1.12145</strain>
    </source>
</reference>
<dbReference type="EMBL" id="FPJE01000009">
    <property type="protein sequence ID" value="SFW49277.1"/>
    <property type="molecule type" value="Genomic_DNA"/>
</dbReference>
<dbReference type="Pfam" id="PF10825">
    <property type="entry name" value="DUF2752"/>
    <property type="match status" value="1"/>
</dbReference>